<dbReference type="CDD" id="cd01129">
    <property type="entry name" value="PulE-GspE-like"/>
    <property type="match status" value="1"/>
</dbReference>
<dbReference type="Gene3D" id="3.40.50.300">
    <property type="entry name" value="P-loop containing nucleotide triphosphate hydrolases"/>
    <property type="match status" value="1"/>
</dbReference>
<comment type="caution">
    <text evidence="5">The sequence shown here is derived from an EMBL/GenBank/DDBJ whole genome shotgun (WGS) entry which is preliminary data.</text>
</comment>
<dbReference type="Pfam" id="PF00437">
    <property type="entry name" value="T2SSE"/>
    <property type="match status" value="1"/>
</dbReference>
<dbReference type="InterPro" id="IPR037257">
    <property type="entry name" value="T2SS_E_N_sf"/>
</dbReference>
<keyword evidence="6" id="KW-1185">Reference proteome</keyword>
<evidence type="ECO:0000313" key="5">
    <source>
        <dbReference type="EMBL" id="SMP00533.1"/>
    </source>
</evidence>
<evidence type="ECO:0000256" key="2">
    <source>
        <dbReference type="ARBA" id="ARBA00022741"/>
    </source>
</evidence>
<sequence length="556" mass="63119">MEKKPIGELLKEFGYINDEQIAIALKVKEVVPNKLFGEILKELSFVSSAEVSQALALQTKKEFINLLDVTPPKEVLKLVPKDIALQFEILPIDIKDNKLVLAVADPFNLIAFDLIKRRTNLELQIYVADRDMLLKNIQLYYFLLENPIEDEFKKLLNQIKAGQINIALPNLVDNIINAGIINKASDIHIVPENLATHVFYRIDGVLQHYFTLPSNIHQGVISRIKILAGLDIAEQRLPQDGSFSHKFLDEYIDLRVSTVPTEFGENAVLRILSKNLSLFNLRNLGLEEWQVRIIERNLEKPQGIFLLTGPTGSGKTTTLYSSLRKINALKRNIITVEDPIEYKFPFIKQTEVNEKAGYTFSKALRAFLRQDPDVILLGEMRDEETAEMAIRAAITGHLVLSTIHTNSAVMTIPRLLDMKIKPYMIASALNIIISQRLARKVCNFCKERKEITKNDLITLGFNEDEVSRIIGNVERVIYYEGKGCEHCRNTGYSGRIVVAEILEIDRDLAEMIEKEDTIYDIQNKAIQKGMKTIREVGLLKVLKGITTPQEIIRVTG</sequence>
<proteinExistence type="inferred from homology"/>
<protein>
    <submittedName>
        <fullName evidence="5">Type IV pilus assembly protein PilB</fullName>
    </submittedName>
</protein>
<dbReference type="PANTHER" id="PTHR30258">
    <property type="entry name" value="TYPE II SECRETION SYSTEM PROTEIN GSPE-RELATED"/>
    <property type="match status" value="1"/>
</dbReference>
<dbReference type="GO" id="GO:0016887">
    <property type="term" value="F:ATP hydrolysis activity"/>
    <property type="evidence" value="ECO:0007669"/>
    <property type="project" value="TreeGrafter"/>
</dbReference>
<dbReference type="SUPFAM" id="SSF160246">
    <property type="entry name" value="EspE N-terminal domain-like"/>
    <property type="match status" value="1"/>
</dbReference>
<dbReference type="RefSeq" id="WP_283571395.1">
    <property type="nucleotide sequence ID" value="NZ_FXTX01000001.1"/>
</dbReference>
<gene>
    <name evidence="5" type="ORF">SAMN06264868_101124</name>
</gene>
<dbReference type="InterPro" id="IPR007831">
    <property type="entry name" value="T2SS_GspE_N"/>
</dbReference>
<dbReference type="InterPro" id="IPR001482">
    <property type="entry name" value="T2SS/T4SS_dom"/>
</dbReference>
<dbReference type="Proteomes" id="UP001157947">
    <property type="component" value="Unassembled WGS sequence"/>
</dbReference>
<dbReference type="Gene3D" id="3.30.300.160">
    <property type="entry name" value="Type II secretion system, protein E, N-terminal domain"/>
    <property type="match status" value="1"/>
</dbReference>
<dbReference type="EMBL" id="FXTX01000001">
    <property type="protein sequence ID" value="SMP00533.1"/>
    <property type="molecule type" value="Genomic_DNA"/>
</dbReference>
<dbReference type="InterPro" id="IPR027417">
    <property type="entry name" value="P-loop_NTPase"/>
</dbReference>
<dbReference type="PANTHER" id="PTHR30258:SF1">
    <property type="entry name" value="PROTEIN TRANSPORT PROTEIN HOFB HOMOLOG"/>
    <property type="match status" value="1"/>
</dbReference>
<dbReference type="Pfam" id="PF05157">
    <property type="entry name" value="MshEN"/>
    <property type="match status" value="1"/>
</dbReference>
<dbReference type="SUPFAM" id="SSF52540">
    <property type="entry name" value="P-loop containing nucleoside triphosphate hydrolases"/>
    <property type="match status" value="1"/>
</dbReference>
<dbReference type="AlphaFoldDB" id="A0AA45WIJ4"/>
<evidence type="ECO:0000256" key="1">
    <source>
        <dbReference type="ARBA" id="ARBA00006611"/>
    </source>
</evidence>
<keyword evidence="2" id="KW-0547">Nucleotide-binding</keyword>
<dbReference type="GO" id="GO:0005524">
    <property type="term" value="F:ATP binding"/>
    <property type="evidence" value="ECO:0007669"/>
    <property type="project" value="UniProtKB-KW"/>
</dbReference>
<dbReference type="PROSITE" id="PS00662">
    <property type="entry name" value="T2SP_E"/>
    <property type="match status" value="1"/>
</dbReference>
<reference evidence="5" key="1">
    <citation type="submission" date="2017-05" db="EMBL/GenBank/DDBJ databases">
        <authorList>
            <person name="Varghese N."/>
            <person name="Submissions S."/>
        </authorList>
    </citation>
    <scope>NUCLEOTIDE SEQUENCE</scope>
    <source>
        <strain evidence="5">DSM 18763</strain>
    </source>
</reference>
<dbReference type="Gene3D" id="3.30.450.90">
    <property type="match status" value="1"/>
</dbReference>
<name>A0AA45WIJ4_9AQUI</name>
<accession>A0AA45WIJ4</accession>
<dbReference type="GO" id="GO:0005886">
    <property type="term" value="C:plasma membrane"/>
    <property type="evidence" value="ECO:0007669"/>
    <property type="project" value="TreeGrafter"/>
</dbReference>
<evidence type="ECO:0000256" key="3">
    <source>
        <dbReference type="ARBA" id="ARBA00022840"/>
    </source>
</evidence>
<feature type="domain" description="Bacterial type II secretion system protein E" evidence="4">
    <location>
        <begin position="368"/>
        <end position="382"/>
    </location>
</feature>
<evidence type="ECO:0000259" key="4">
    <source>
        <dbReference type="PROSITE" id="PS00662"/>
    </source>
</evidence>
<dbReference type="FunFam" id="3.40.50.300:FF:000398">
    <property type="entry name" value="Type IV pilus assembly ATPase PilB"/>
    <property type="match status" value="1"/>
</dbReference>
<keyword evidence="3" id="KW-0067">ATP-binding</keyword>
<organism evidence="5 6">
    <name type="scientific">Venenivibrio stagnispumantis</name>
    <dbReference type="NCBI Taxonomy" id="407998"/>
    <lineage>
        <taxon>Bacteria</taxon>
        <taxon>Pseudomonadati</taxon>
        <taxon>Aquificota</taxon>
        <taxon>Aquificia</taxon>
        <taxon>Aquificales</taxon>
        <taxon>Hydrogenothermaceae</taxon>
        <taxon>Venenivibrio</taxon>
    </lineage>
</organism>
<comment type="similarity">
    <text evidence="1">Belongs to the GSP E family.</text>
</comment>
<evidence type="ECO:0000313" key="6">
    <source>
        <dbReference type="Proteomes" id="UP001157947"/>
    </source>
</evidence>